<keyword evidence="4" id="KW-0862">Zinc</keyword>
<accession>A0A0G4J3W8</accession>
<dbReference type="STRING" id="37360.A0A0G4J3W8"/>
<feature type="compositionally biased region" description="Basic residues" evidence="7">
    <location>
        <begin position="192"/>
        <end position="206"/>
    </location>
</feature>
<keyword evidence="3" id="KW-0863">Zinc-finger</keyword>
<proteinExistence type="predicted"/>
<reference evidence="9 10" key="1">
    <citation type="submission" date="2015-02" db="EMBL/GenBank/DDBJ databases">
        <authorList>
            <person name="Chooi Y.-H."/>
        </authorList>
    </citation>
    <scope>NUCLEOTIDE SEQUENCE [LARGE SCALE GENOMIC DNA]</scope>
    <source>
        <strain evidence="9">E3</strain>
    </source>
</reference>
<dbReference type="GO" id="GO:0000978">
    <property type="term" value="F:RNA polymerase II cis-regulatory region sequence-specific DNA binding"/>
    <property type="evidence" value="ECO:0007669"/>
    <property type="project" value="TreeGrafter"/>
</dbReference>
<dbReference type="AlphaFoldDB" id="A0A0G4J3W8"/>
<dbReference type="GO" id="GO:0005634">
    <property type="term" value="C:nucleus"/>
    <property type="evidence" value="ECO:0007669"/>
    <property type="project" value="UniProtKB-SubCell"/>
</dbReference>
<evidence type="ECO:0000256" key="1">
    <source>
        <dbReference type="ARBA" id="ARBA00004123"/>
    </source>
</evidence>
<comment type="subcellular location">
    <subcellularLocation>
        <location evidence="1">Nucleus</location>
    </subcellularLocation>
</comment>
<evidence type="ECO:0000256" key="3">
    <source>
        <dbReference type="ARBA" id="ARBA00022771"/>
    </source>
</evidence>
<dbReference type="GO" id="GO:0001227">
    <property type="term" value="F:DNA-binding transcription repressor activity, RNA polymerase II-specific"/>
    <property type="evidence" value="ECO:0007669"/>
    <property type="project" value="TreeGrafter"/>
</dbReference>
<keyword evidence="6" id="KW-0539">Nucleus</keyword>
<dbReference type="Pfam" id="PF01585">
    <property type="entry name" value="G-patch"/>
    <property type="match status" value="1"/>
</dbReference>
<sequence length="206" mass="22707">MYGLDEKDEEEEATDERCQSTDHEFCTWVQNTNGIGLALMMKSGYRFGTGLGKRRQGRINPVPINVRPPGAGIAYQPSTAPRKQRPSKVEPPVEAPPDVFDFINVSVNRRRTASDAPKGVTTLSEQECTTSLLAMSGRAEAARDECERVRSAMKRSAGQGNGNMASHYQSRLQAAEANLARVTERQASLSSARKRHKSASMKSFKF</sequence>
<feature type="region of interest" description="Disordered" evidence="7">
    <location>
        <begin position="154"/>
        <end position="206"/>
    </location>
</feature>
<evidence type="ECO:0000256" key="5">
    <source>
        <dbReference type="ARBA" id="ARBA00023125"/>
    </source>
</evidence>
<organism evidence="9 10">
    <name type="scientific">Plasmodiophora brassicae</name>
    <name type="common">Clubroot disease agent</name>
    <dbReference type="NCBI Taxonomy" id="37360"/>
    <lineage>
        <taxon>Eukaryota</taxon>
        <taxon>Sar</taxon>
        <taxon>Rhizaria</taxon>
        <taxon>Endomyxa</taxon>
        <taxon>Phytomyxea</taxon>
        <taxon>Plasmodiophorida</taxon>
        <taxon>Plasmodiophoridae</taxon>
        <taxon>Plasmodiophora</taxon>
    </lineage>
</organism>
<dbReference type="Proteomes" id="UP000039324">
    <property type="component" value="Unassembled WGS sequence"/>
</dbReference>
<dbReference type="OrthoDB" id="4822at2759"/>
<feature type="compositionally biased region" description="Acidic residues" evidence="7">
    <location>
        <begin position="1"/>
        <end position="14"/>
    </location>
</feature>
<dbReference type="EMBL" id="CDSF01000122">
    <property type="protein sequence ID" value="CEP02187.1"/>
    <property type="molecule type" value="Genomic_DNA"/>
</dbReference>
<keyword evidence="10" id="KW-1185">Reference proteome</keyword>
<dbReference type="GO" id="GO:0008270">
    <property type="term" value="F:zinc ion binding"/>
    <property type="evidence" value="ECO:0007669"/>
    <property type="project" value="UniProtKB-KW"/>
</dbReference>
<dbReference type="SMART" id="SM00443">
    <property type="entry name" value="G_patch"/>
    <property type="match status" value="1"/>
</dbReference>
<evidence type="ECO:0000256" key="6">
    <source>
        <dbReference type="ARBA" id="ARBA00023242"/>
    </source>
</evidence>
<keyword evidence="2" id="KW-0479">Metal-binding</keyword>
<protein>
    <recommendedName>
        <fullName evidence="8">G-patch domain-containing protein</fullName>
    </recommendedName>
</protein>
<keyword evidence="5" id="KW-0238">DNA-binding</keyword>
<evidence type="ECO:0000256" key="4">
    <source>
        <dbReference type="ARBA" id="ARBA00022833"/>
    </source>
</evidence>
<feature type="region of interest" description="Disordered" evidence="7">
    <location>
        <begin position="56"/>
        <end position="95"/>
    </location>
</feature>
<feature type="region of interest" description="Disordered" evidence="7">
    <location>
        <begin position="1"/>
        <end position="20"/>
    </location>
</feature>
<evidence type="ECO:0000313" key="9">
    <source>
        <dbReference type="EMBL" id="CEP02187.1"/>
    </source>
</evidence>
<dbReference type="InterPro" id="IPR000467">
    <property type="entry name" value="G_patch_dom"/>
</dbReference>
<evidence type="ECO:0000259" key="8">
    <source>
        <dbReference type="SMART" id="SM00443"/>
    </source>
</evidence>
<evidence type="ECO:0000313" key="10">
    <source>
        <dbReference type="Proteomes" id="UP000039324"/>
    </source>
</evidence>
<name>A0A0G4J3W8_PLABS</name>
<gene>
    <name evidence="9" type="ORF">PBRA_002452</name>
</gene>
<dbReference type="PANTHER" id="PTHR46297:SF1">
    <property type="entry name" value="ZINC FINGER CCCH-TYPE WITH G PATCH DOMAIN-CONTAINING PROTEIN"/>
    <property type="match status" value="1"/>
</dbReference>
<feature type="domain" description="G-patch" evidence="8">
    <location>
        <begin position="30"/>
        <end position="76"/>
    </location>
</feature>
<dbReference type="PANTHER" id="PTHR46297">
    <property type="entry name" value="ZINC FINGER CCCH-TYPE WITH G PATCH DOMAIN-CONTAINING PROTEIN"/>
    <property type="match status" value="1"/>
</dbReference>
<evidence type="ECO:0000256" key="7">
    <source>
        <dbReference type="SAM" id="MobiDB-lite"/>
    </source>
</evidence>
<evidence type="ECO:0000256" key="2">
    <source>
        <dbReference type="ARBA" id="ARBA00022723"/>
    </source>
</evidence>
<feature type="compositionally biased region" description="Polar residues" evidence="7">
    <location>
        <begin position="162"/>
        <end position="172"/>
    </location>
</feature>